<dbReference type="SUPFAM" id="SSF53474">
    <property type="entry name" value="alpha/beta-Hydrolases"/>
    <property type="match status" value="1"/>
</dbReference>
<reference evidence="3" key="1">
    <citation type="journal article" date="2020" name="Stud. Mycol.">
        <title>101 Dothideomycetes genomes: a test case for predicting lifestyles and emergence of pathogens.</title>
        <authorList>
            <person name="Haridas S."/>
            <person name="Albert R."/>
            <person name="Binder M."/>
            <person name="Bloem J."/>
            <person name="Labutti K."/>
            <person name="Salamov A."/>
            <person name="Andreopoulos B."/>
            <person name="Baker S."/>
            <person name="Barry K."/>
            <person name="Bills G."/>
            <person name="Bluhm B."/>
            <person name="Cannon C."/>
            <person name="Castanera R."/>
            <person name="Culley D."/>
            <person name="Daum C."/>
            <person name="Ezra D."/>
            <person name="Gonzalez J."/>
            <person name="Henrissat B."/>
            <person name="Kuo A."/>
            <person name="Liang C."/>
            <person name="Lipzen A."/>
            <person name="Lutzoni F."/>
            <person name="Magnuson J."/>
            <person name="Mondo S."/>
            <person name="Nolan M."/>
            <person name="Ohm R."/>
            <person name="Pangilinan J."/>
            <person name="Park H.-J."/>
            <person name="Ramirez L."/>
            <person name="Alfaro M."/>
            <person name="Sun H."/>
            <person name="Tritt A."/>
            <person name="Yoshinaga Y."/>
            <person name="Zwiers L.-H."/>
            <person name="Turgeon B."/>
            <person name="Goodwin S."/>
            <person name="Spatafora J."/>
            <person name="Crous P."/>
            <person name="Grigoriev I."/>
        </authorList>
    </citation>
    <scope>NUCLEOTIDE SEQUENCE</scope>
    <source>
        <strain evidence="3">CBS 101060</strain>
    </source>
</reference>
<dbReference type="Gene3D" id="3.40.50.1820">
    <property type="entry name" value="alpha/beta hydrolase"/>
    <property type="match status" value="1"/>
</dbReference>
<dbReference type="AlphaFoldDB" id="A0A9P4VQM7"/>
<dbReference type="PANTHER" id="PTHR48081:SF2">
    <property type="entry name" value="ALPHA_BETA-HYDROLASE"/>
    <property type="match status" value="1"/>
</dbReference>
<dbReference type="OrthoDB" id="408631at2759"/>
<proteinExistence type="predicted"/>
<dbReference type="InterPro" id="IPR050300">
    <property type="entry name" value="GDXG_lipolytic_enzyme"/>
</dbReference>
<dbReference type="EMBL" id="MU006102">
    <property type="protein sequence ID" value="KAF2836654.1"/>
    <property type="molecule type" value="Genomic_DNA"/>
</dbReference>
<evidence type="ECO:0000313" key="3">
    <source>
        <dbReference type="EMBL" id="KAF2836654.1"/>
    </source>
</evidence>
<organism evidence="3 4">
    <name type="scientific">Patellaria atrata CBS 101060</name>
    <dbReference type="NCBI Taxonomy" id="1346257"/>
    <lineage>
        <taxon>Eukaryota</taxon>
        <taxon>Fungi</taxon>
        <taxon>Dikarya</taxon>
        <taxon>Ascomycota</taxon>
        <taxon>Pezizomycotina</taxon>
        <taxon>Dothideomycetes</taxon>
        <taxon>Dothideomycetes incertae sedis</taxon>
        <taxon>Patellariales</taxon>
        <taxon>Patellariaceae</taxon>
        <taxon>Patellaria</taxon>
    </lineage>
</organism>
<sequence length="389" mass="44581">MILSQISFLDCVVFMIFLSPQLLLHVGLLETSTWVLGALPYLFFQLPYQFLRERYFTEKTYQTPFVQRSTAFQDLVIRCVRYAFAFMPAYIGRVFFSKAVALPFLRFRMLRHGYLRSPLAWKELNSDCFKGLWIFTDESRMPDIVVYYCHGGGFSMGSSYFYLEFLLAWVTLLQNAGYTNPALFALEYKLVPEATYPIQVQEAFNGYEHVLSIIGDPSRICVGGDSAGATLIISLLLYIGEHPEYRTRCPALSIMISPWVTIISDENRNTPSDYLNADSLRRYGRQYIGTKVKQDDPLVSPGNCKDLRKWRLASPSSGWLFLFGSEEVLGPETRNLIDMLQKAEVAVDVIEEQGSIHAWPVAALYLGENREERLKGVCNIVKVMRQKFK</sequence>
<feature type="domain" description="Alpha/beta hydrolase fold-3" evidence="2">
    <location>
        <begin position="146"/>
        <end position="359"/>
    </location>
</feature>
<name>A0A9P4VQM7_9PEZI</name>
<evidence type="ECO:0000259" key="2">
    <source>
        <dbReference type="Pfam" id="PF07859"/>
    </source>
</evidence>
<dbReference type="InterPro" id="IPR029058">
    <property type="entry name" value="AB_hydrolase_fold"/>
</dbReference>
<dbReference type="PANTHER" id="PTHR48081">
    <property type="entry name" value="AB HYDROLASE SUPERFAMILY PROTEIN C4A8.06C"/>
    <property type="match status" value="1"/>
</dbReference>
<comment type="caution">
    <text evidence="3">The sequence shown here is derived from an EMBL/GenBank/DDBJ whole genome shotgun (WGS) entry which is preliminary data.</text>
</comment>
<evidence type="ECO:0000256" key="1">
    <source>
        <dbReference type="ARBA" id="ARBA00022801"/>
    </source>
</evidence>
<dbReference type="GO" id="GO:0016787">
    <property type="term" value="F:hydrolase activity"/>
    <property type="evidence" value="ECO:0007669"/>
    <property type="project" value="UniProtKB-KW"/>
</dbReference>
<keyword evidence="1" id="KW-0378">Hydrolase</keyword>
<dbReference type="InterPro" id="IPR013094">
    <property type="entry name" value="AB_hydrolase_3"/>
</dbReference>
<evidence type="ECO:0000313" key="4">
    <source>
        <dbReference type="Proteomes" id="UP000799429"/>
    </source>
</evidence>
<dbReference type="Proteomes" id="UP000799429">
    <property type="component" value="Unassembled WGS sequence"/>
</dbReference>
<protein>
    <submittedName>
        <fullName evidence="3">Alpha/beta-hydrolase</fullName>
    </submittedName>
</protein>
<gene>
    <name evidence="3" type="ORF">M501DRAFT_939058</name>
</gene>
<dbReference type="Pfam" id="PF07859">
    <property type="entry name" value="Abhydrolase_3"/>
    <property type="match status" value="1"/>
</dbReference>
<accession>A0A9P4VQM7</accession>
<keyword evidence="4" id="KW-1185">Reference proteome</keyword>